<evidence type="ECO:0000256" key="11">
    <source>
        <dbReference type="ARBA" id="ARBA00023269"/>
    </source>
</evidence>
<sequence>MSGHGKTRGKGCTEAKTRFFWADLLFTIGCIYRLLRKGHYAQRMGTSTPAYPAVVLEYQTAEILELNVNVAWDNTKTHTIPHHLQLTIRNGTKLNKLLGRLTITQGGILPNIQAVLLPRETGHPSKVYA</sequence>
<dbReference type="Pfam" id="PF16211">
    <property type="entry name" value="Histone_H2A_C"/>
    <property type="match status" value="1"/>
</dbReference>
<dbReference type="GO" id="GO:0030527">
    <property type="term" value="F:structural constituent of chromatin"/>
    <property type="evidence" value="ECO:0007669"/>
    <property type="project" value="InterPro"/>
</dbReference>
<comment type="similarity">
    <text evidence="4 12">Belongs to the histone H2A family.</text>
</comment>
<evidence type="ECO:0000256" key="10">
    <source>
        <dbReference type="ARBA" id="ARBA00023242"/>
    </source>
</evidence>
<evidence type="ECO:0000256" key="6">
    <source>
        <dbReference type="ARBA" id="ARBA00022499"/>
    </source>
</evidence>
<dbReference type="AlphaFoldDB" id="A0A401P5S3"/>
<keyword evidence="15" id="KW-1185">Reference proteome</keyword>
<name>A0A401P5S3_SCYTO</name>
<evidence type="ECO:0000313" key="15">
    <source>
        <dbReference type="Proteomes" id="UP000288216"/>
    </source>
</evidence>
<evidence type="ECO:0000256" key="3">
    <source>
        <dbReference type="ARBA" id="ARBA00004286"/>
    </source>
</evidence>
<evidence type="ECO:0000256" key="7">
    <source>
        <dbReference type="ARBA" id="ARBA00022843"/>
    </source>
</evidence>
<evidence type="ECO:0000256" key="9">
    <source>
        <dbReference type="ARBA" id="ARBA00023125"/>
    </source>
</evidence>
<feature type="domain" description="Histone H2A C-terminal" evidence="13">
    <location>
        <begin position="94"/>
        <end position="126"/>
    </location>
</feature>
<keyword evidence="6" id="KW-1017">Isopeptide bond</keyword>
<dbReference type="GO" id="GO:0046982">
    <property type="term" value="F:protein heterodimerization activity"/>
    <property type="evidence" value="ECO:0007669"/>
    <property type="project" value="InterPro"/>
</dbReference>
<evidence type="ECO:0000256" key="12">
    <source>
        <dbReference type="RuleBase" id="RU003767"/>
    </source>
</evidence>
<keyword evidence="8" id="KW-0007">Acetylation</keyword>
<dbReference type="GO" id="GO:0005634">
    <property type="term" value="C:nucleus"/>
    <property type="evidence" value="ECO:0007669"/>
    <property type="project" value="UniProtKB-SubCell"/>
</dbReference>
<dbReference type="GO" id="GO:0000786">
    <property type="term" value="C:nucleosome"/>
    <property type="evidence" value="ECO:0007669"/>
    <property type="project" value="UniProtKB-KW"/>
</dbReference>
<evidence type="ECO:0000256" key="8">
    <source>
        <dbReference type="ARBA" id="ARBA00022990"/>
    </source>
</evidence>
<evidence type="ECO:0000259" key="13">
    <source>
        <dbReference type="Pfam" id="PF16211"/>
    </source>
</evidence>
<gene>
    <name evidence="14" type="ORF">scyTo_0000887</name>
</gene>
<evidence type="ECO:0000256" key="5">
    <source>
        <dbReference type="ARBA" id="ARBA00022454"/>
    </source>
</evidence>
<dbReference type="InterPro" id="IPR002119">
    <property type="entry name" value="Histone_H2A"/>
</dbReference>
<evidence type="ECO:0000313" key="14">
    <source>
        <dbReference type="EMBL" id="GCB68484.1"/>
    </source>
</evidence>
<dbReference type="PANTHER" id="PTHR23430">
    <property type="entry name" value="HISTONE H2A"/>
    <property type="match status" value="1"/>
</dbReference>
<accession>A0A401P5S3</accession>
<evidence type="ECO:0000256" key="1">
    <source>
        <dbReference type="ARBA" id="ARBA00002001"/>
    </source>
</evidence>
<evidence type="ECO:0000256" key="4">
    <source>
        <dbReference type="ARBA" id="ARBA00010691"/>
    </source>
</evidence>
<dbReference type="FunFam" id="1.10.20.10:FF:000103">
    <property type="entry name" value="Histone H2A type 1"/>
    <property type="match status" value="1"/>
</dbReference>
<reference evidence="14 15" key="1">
    <citation type="journal article" date="2018" name="Nat. Ecol. Evol.">
        <title>Shark genomes provide insights into elasmobranch evolution and the origin of vertebrates.</title>
        <authorList>
            <person name="Hara Y"/>
            <person name="Yamaguchi K"/>
            <person name="Onimaru K"/>
            <person name="Kadota M"/>
            <person name="Koyanagi M"/>
            <person name="Keeley SD"/>
            <person name="Tatsumi K"/>
            <person name="Tanaka K"/>
            <person name="Motone F"/>
            <person name="Kageyama Y"/>
            <person name="Nozu R"/>
            <person name="Adachi N"/>
            <person name="Nishimura O"/>
            <person name="Nakagawa R"/>
            <person name="Tanegashima C"/>
            <person name="Kiyatake I"/>
            <person name="Matsumoto R"/>
            <person name="Murakumo K"/>
            <person name="Nishida K"/>
            <person name="Terakita A"/>
            <person name="Kuratani S"/>
            <person name="Sato K"/>
            <person name="Hyodo S Kuraku.S."/>
        </authorList>
    </citation>
    <scope>NUCLEOTIDE SEQUENCE [LARGE SCALE GENOMIC DNA]</scope>
</reference>
<keyword evidence="9 12" id="KW-0238">DNA-binding</keyword>
<dbReference type="Gene3D" id="1.10.20.10">
    <property type="entry name" value="Histone, subunit A"/>
    <property type="match status" value="1"/>
</dbReference>
<dbReference type="CDD" id="cd00074">
    <property type="entry name" value="HFD_H2A"/>
    <property type="match status" value="1"/>
</dbReference>
<dbReference type="PRINTS" id="PR00620">
    <property type="entry name" value="HISTONEH2A"/>
</dbReference>
<keyword evidence="7" id="KW-0832">Ubl conjugation</keyword>
<protein>
    <recommendedName>
        <fullName evidence="12">Histone H2A</fullName>
    </recommendedName>
</protein>
<keyword evidence="11 12" id="KW-0544">Nucleosome core</keyword>
<comment type="caution">
    <text evidence="14">The sequence shown here is derived from an EMBL/GenBank/DDBJ whole genome shotgun (WGS) entry which is preliminary data.</text>
</comment>
<organism evidence="14 15">
    <name type="scientific">Scyliorhinus torazame</name>
    <name type="common">Cloudy catshark</name>
    <name type="synonym">Catulus torazame</name>
    <dbReference type="NCBI Taxonomy" id="75743"/>
    <lineage>
        <taxon>Eukaryota</taxon>
        <taxon>Metazoa</taxon>
        <taxon>Chordata</taxon>
        <taxon>Craniata</taxon>
        <taxon>Vertebrata</taxon>
        <taxon>Chondrichthyes</taxon>
        <taxon>Elasmobranchii</taxon>
        <taxon>Galeomorphii</taxon>
        <taxon>Galeoidea</taxon>
        <taxon>Carcharhiniformes</taxon>
        <taxon>Scyliorhinidae</taxon>
        <taxon>Scyliorhinus</taxon>
    </lineage>
</organism>
<dbReference type="SMART" id="SM00414">
    <property type="entry name" value="H2A"/>
    <property type="match status" value="1"/>
</dbReference>
<dbReference type="SUPFAM" id="SSF47113">
    <property type="entry name" value="Histone-fold"/>
    <property type="match status" value="1"/>
</dbReference>
<evidence type="ECO:0000256" key="2">
    <source>
        <dbReference type="ARBA" id="ARBA00004123"/>
    </source>
</evidence>
<dbReference type="OMA" id="HINVAVR"/>
<comment type="subunit">
    <text evidence="12">The nucleosome is a histone octamer containing two molecules each of H2A, H2B, H3 and H4 assembled in one H3-H4 heterotetramer and two H2A-H2B heterodimers. The octamer wraps approximately 147 bp of DNA.</text>
</comment>
<dbReference type="Proteomes" id="UP000288216">
    <property type="component" value="Unassembled WGS sequence"/>
</dbReference>
<keyword evidence="10 12" id="KW-0539">Nucleus</keyword>
<comment type="subcellular location">
    <subcellularLocation>
        <location evidence="3">Chromosome</location>
    </subcellularLocation>
    <subcellularLocation>
        <location evidence="2 12">Nucleus</location>
    </subcellularLocation>
</comment>
<dbReference type="InterPro" id="IPR032454">
    <property type="entry name" value="Histone_H2A_C"/>
</dbReference>
<dbReference type="STRING" id="75743.A0A401P5S3"/>
<dbReference type="OrthoDB" id="9421954at2759"/>
<comment type="function">
    <text evidence="1">Core component of nucleosome. Nucleosomes wrap and compact DNA into chromatin, limiting DNA accessibility to the cellular machineries which require DNA as a template. Histones thereby play a central role in transcription regulation, DNA repair, DNA replication and chromosomal stability. DNA accessibility is regulated via a complex set of post-translational modifications of histones, also called histone code, and nucleosome remodeling.</text>
</comment>
<dbReference type="InterPro" id="IPR009072">
    <property type="entry name" value="Histone-fold"/>
</dbReference>
<dbReference type="EMBL" id="BFAA01000183">
    <property type="protein sequence ID" value="GCB68484.1"/>
    <property type="molecule type" value="Genomic_DNA"/>
</dbReference>
<proteinExistence type="inferred from homology"/>
<keyword evidence="5 12" id="KW-0158">Chromosome</keyword>
<dbReference type="GO" id="GO:0003677">
    <property type="term" value="F:DNA binding"/>
    <property type="evidence" value="ECO:0007669"/>
    <property type="project" value="UniProtKB-KW"/>
</dbReference>